<keyword evidence="3" id="KW-0328">Glycosyltransferase</keyword>
<reference evidence="3 4" key="1">
    <citation type="submission" date="2019-02" db="EMBL/GenBank/DDBJ databases">
        <title>Deep-cultivation of Planctomycetes and their phenomic and genomic characterization uncovers novel biology.</title>
        <authorList>
            <person name="Wiegand S."/>
            <person name="Jogler M."/>
            <person name="Boedeker C."/>
            <person name="Pinto D."/>
            <person name="Vollmers J."/>
            <person name="Rivas-Marin E."/>
            <person name="Kohn T."/>
            <person name="Peeters S.H."/>
            <person name="Heuer A."/>
            <person name="Rast P."/>
            <person name="Oberbeckmann S."/>
            <person name="Bunk B."/>
            <person name="Jeske O."/>
            <person name="Meyerdierks A."/>
            <person name="Storesund J.E."/>
            <person name="Kallscheuer N."/>
            <person name="Luecker S."/>
            <person name="Lage O.M."/>
            <person name="Pohl T."/>
            <person name="Merkel B.J."/>
            <person name="Hornburger P."/>
            <person name="Mueller R.-W."/>
            <person name="Bruemmer F."/>
            <person name="Labrenz M."/>
            <person name="Spormann A.M."/>
            <person name="Op Den Camp H."/>
            <person name="Overmann J."/>
            <person name="Amann R."/>
            <person name="Jetten M.S.M."/>
            <person name="Mascher T."/>
            <person name="Medema M.H."/>
            <person name="Devos D.P."/>
            <person name="Kaster A.-K."/>
            <person name="Ovreas L."/>
            <person name="Rohde M."/>
            <person name="Galperin M.Y."/>
            <person name="Jogler C."/>
        </authorList>
    </citation>
    <scope>NUCLEOTIDE SEQUENCE [LARGE SCALE GENOMIC DNA]</scope>
    <source>
        <strain evidence="3 4">Pla144</strain>
    </source>
</reference>
<dbReference type="OrthoDB" id="9804196at2"/>
<keyword evidence="4" id="KW-1185">Reference proteome</keyword>
<evidence type="ECO:0000313" key="4">
    <source>
        <dbReference type="Proteomes" id="UP000318437"/>
    </source>
</evidence>
<feature type="domain" description="Glycosyl transferase family 1" evidence="1">
    <location>
        <begin position="159"/>
        <end position="303"/>
    </location>
</feature>
<accession>A0A5C6CUS5</accession>
<dbReference type="PANTHER" id="PTHR12526:SF630">
    <property type="entry name" value="GLYCOSYLTRANSFERASE"/>
    <property type="match status" value="1"/>
</dbReference>
<dbReference type="Pfam" id="PF00534">
    <property type="entry name" value="Glycos_transf_1"/>
    <property type="match status" value="1"/>
</dbReference>
<gene>
    <name evidence="3" type="primary">kanE_1</name>
    <name evidence="3" type="ORF">Pla144_14650</name>
</gene>
<dbReference type="RefSeq" id="WP_146449372.1">
    <property type="nucleotide sequence ID" value="NZ_SJPS01000002.1"/>
</dbReference>
<feature type="domain" description="Glycosyltransferase subfamily 4-like N-terminal" evidence="2">
    <location>
        <begin position="16"/>
        <end position="150"/>
    </location>
</feature>
<comment type="caution">
    <text evidence="3">The sequence shown here is derived from an EMBL/GenBank/DDBJ whole genome shotgun (WGS) entry which is preliminary data.</text>
</comment>
<organism evidence="3 4">
    <name type="scientific">Bythopirellula polymerisocia</name>
    <dbReference type="NCBI Taxonomy" id="2528003"/>
    <lineage>
        <taxon>Bacteria</taxon>
        <taxon>Pseudomonadati</taxon>
        <taxon>Planctomycetota</taxon>
        <taxon>Planctomycetia</taxon>
        <taxon>Pirellulales</taxon>
        <taxon>Lacipirellulaceae</taxon>
        <taxon>Bythopirellula</taxon>
    </lineage>
</organism>
<dbReference type="InterPro" id="IPR001296">
    <property type="entry name" value="Glyco_trans_1"/>
</dbReference>
<keyword evidence="3" id="KW-0808">Transferase</keyword>
<dbReference type="AlphaFoldDB" id="A0A5C6CUS5"/>
<evidence type="ECO:0000259" key="1">
    <source>
        <dbReference type="Pfam" id="PF00534"/>
    </source>
</evidence>
<evidence type="ECO:0000259" key="2">
    <source>
        <dbReference type="Pfam" id="PF13439"/>
    </source>
</evidence>
<evidence type="ECO:0000313" key="3">
    <source>
        <dbReference type="EMBL" id="TWU28178.1"/>
    </source>
</evidence>
<dbReference type="InterPro" id="IPR028098">
    <property type="entry name" value="Glyco_trans_4-like_N"/>
</dbReference>
<dbReference type="CDD" id="cd03811">
    <property type="entry name" value="GT4_GT28_WabH-like"/>
    <property type="match status" value="1"/>
</dbReference>
<dbReference type="Pfam" id="PF13439">
    <property type="entry name" value="Glyco_transf_4"/>
    <property type="match status" value="1"/>
</dbReference>
<dbReference type="GO" id="GO:0016757">
    <property type="term" value="F:glycosyltransferase activity"/>
    <property type="evidence" value="ECO:0007669"/>
    <property type="project" value="UniProtKB-KW"/>
</dbReference>
<sequence length="344" mass="38012">MPPLRIAQIMASGPVMGGLEKHFADLCGGLSVEHQVLAIADPAQASHLSASVQFCPLEFAGSRRNPFTLLRLHRVLKSFRPDVVHTHANKASQMVANLRLFQGATRVATVHGFKTNNRVFRHFDTVICVSPAIRDQVDLPQAVVIPNGIEPLSIPETDRDYLKRELGLHDNRPIAIAAGRLAAVKGYAGLIRAWQGIDAHLVIAGEGPERFALETLIQRINLRGSVHLIGFRRDVPRLMSQSDLVVISSEREGFPYAMVEALHLEKVIVSTHFPGAHGFLPNNFLVNYGDEAGLHRLIHRTLSSLENSRQAYLPTWQWAKSELTVQYMTAATAQVYSKLIPQAA</sequence>
<dbReference type="PANTHER" id="PTHR12526">
    <property type="entry name" value="GLYCOSYLTRANSFERASE"/>
    <property type="match status" value="1"/>
</dbReference>
<dbReference type="EMBL" id="SJPS01000002">
    <property type="protein sequence ID" value="TWU28178.1"/>
    <property type="molecule type" value="Genomic_DNA"/>
</dbReference>
<protein>
    <submittedName>
        <fullName evidence="3">Alpha-D-kanosaminyltransferase</fullName>
        <ecNumber evidence="3">2.4.1.301</ecNumber>
    </submittedName>
</protein>
<name>A0A5C6CUS5_9BACT</name>
<proteinExistence type="predicted"/>
<dbReference type="Proteomes" id="UP000318437">
    <property type="component" value="Unassembled WGS sequence"/>
</dbReference>
<dbReference type="Gene3D" id="3.40.50.2000">
    <property type="entry name" value="Glycogen Phosphorylase B"/>
    <property type="match status" value="2"/>
</dbReference>
<dbReference type="EC" id="2.4.1.301" evidence="3"/>
<dbReference type="SUPFAM" id="SSF53756">
    <property type="entry name" value="UDP-Glycosyltransferase/glycogen phosphorylase"/>
    <property type="match status" value="1"/>
</dbReference>